<feature type="transmembrane region" description="Helical" evidence="7">
    <location>
        <begin position="114"/>
        <end position="136"/>
    </location>
</feature>
<dbReference type="Pfam" id="PF06027">
    <property type="entry name" value="SLC35F"/>
    <property type="match status" value="1"/>
</dbReference>
<reference evidence="8" key="2">
    <citation type="submission" date="2023-02" db="EMBL/GenBank/DDBJ databases">
        <authorList>
            <consortium name="DOE Joint Genome Institute"/>
            <person name="Mondo S.J."/>
            <person name="Chang Y."/>
            <person name="Wang Y."/>
            <person name="Ahrendt S."/>
            <person name="Andreopoulos W."/>
            <person name="Barry K."/>
            <person name="Beard J."/>
            <person name="Benny G.L."/>
            <person name="Blankenship S."/>
            <person name="Bonito G."/>
            <person name="Cuomo C."/>
            <person name="Desiro A."/>
            <person name="Gervers K.A."/>
            <person name="Hundley H."/>
            <person name="Kuo A."/>
            <person name="LaButti K."/>
            <person name="Lang B.F."/>
            <person name="Lipzen A."/>
            <person name="O'Donnell K."/>
            <person name="Pangilinan J."/>
            <person name="Reynolds N."/>
            <person name="Sandor L."/>
            <person name="Smith M.W."/>
            <person name="Tsang A."/>
            <person name="Grigoriev I.V."/>
            <person name="Stajich J.E."/>
            <person name="Spatafora J.W."/>
        </authorList>
    </citation>
    <scope>NUCLEOTIDE SEQUENCE</scope>
    <source>
        <strain evidence="8">RSA 2281</strain>
    </source>
</reference>
<reference evidence="8" key="1">
    <citation type="journal article" date="2022" name="IScience">
        <title>Evolution of zygomycete secretomes and the origins of terrestrial fungal ecologies.</title>
        <authorList>
            <person name="Chang Y."/>
            <person name="Wang Y."/>
            <person name="Mondo S."/>
            <person name="Ahrendt S."/>
            <person name="Andreopoulos W."/>
            <person name="Barry K."/>
            <person name="Beard J."/>
            <person name="Benny G.L."/>
            <person name="Blankenship S."/>
            <person name="Bonito G."/>
            <person name="Cuomo C."/>
            <person name="Desiro A."/>
            <person name="Gervers K.A."/>
            <person name="Hundley H."/>
            <person name="Kuo A."/>
            <person name="LaButti K."/>
            <person name="Lang B.F."/>
            <person name="Lipzen A."/>
            <person name="O'Donnell K."/>
            <person name="Pangilinan J."/>
            <person name="Reynolds N."/>
            <person name="Sandor L."/>
            <person name="Smith M.E."/>
            <person name="Tsang A."/>
            <person name="Grigoriev I.V."/>
            <person name="Stajich J.E."/>
            <person name="Spatafora J.W."/>
        </authorList>
    </citation>
    <scope>NUCLEOTIDE SEQUENCE</scope>
    <source>
        <strain evidence="8">RSA 2281</strain>
    </source>
</reference>
<sequence length="341" mass="38331">MSLLNSLQSPKKQWLVPLCLGQILSLCITGTSVASSALWTYHSVNIPYTQNFCTYLVLFTIHTLRLHHANKNNNTNDDLEPLLNKNKAWTFFGFSFADVQANILAVLAFKSTSVLSALIVSSWTLPCIMLLSTLFLGYRYQFGHFGGVVLCLFGLFMLIWADTMADEASTSNHSWIGDLICLTSATLYAISNVTEEYLVHRCTTEEFLSRAGFWGSILSGIQALIFEHNEWMTIDWGWKVVALIMVYVVSLSSMYSLGPSLYRLSNATFISMSLITSNFYSLLAGLVFLDAKMPKFYPIAYILVIGGVTIYNLTNPPRTNHSEYESIKNDDPEINRSYLCK</sequence>
<keyword evidence="6 7" id="KW-0472">Membrane</keyword>
<feature type="transmembrane region" description="Helical" evidence="7">
    <location>
        <begin position="20"/>
        <end position="40"/>
    </location>
</feature>
<proteinExistence type="inferred from homology"/>
<keyword evidence="9" id="KW-1185">Reference proteome</keyword>
<evidence type="ECO:0000256" key="4">
    <source>
        <dbReference type="ARBA" id="ARBA00022692"/>
    </source>
</evidence>
<dbReference type="PANTHER" id="PTHR14233:SF4">
    <property type="entry name" value="SOLUTE CARRIER FAMILY 35 MEMBER F2"/>
    <property type="match status" value="1"/>
</dbReference>
<evidence type="ECO:0000256" key="2">
    <source>
        <dbReference type="ARBA" id="ARBA00007863"/>
    </source>
</evidence>
<feature type="transmembrane region" description="Helical" evidence="7">
    <location>
        <begin position="173"/>
        <end position="191"/>
    </location>
</feature>
<feature type="transmembrane region" description="Helical" evidence="7">
    <location>
        <begin position="240"/>
        <end position="257"/>
    </location>
</feature>
<comment type="subcellular location">
    <subcellularLocation>
        <location evidence="1">Membrane</location>
        <topology evidence="1">Multi-pass membrane protein</topology>
    </subcellularLocation>
</comment>
<comment type="similarity">
    <text evidence="2">Belongs to the SLC35F solute transporter family.</text>
</comment>
<evidence type="ECO:0000256" key="1">
    <source>
        <dbReference type="ARBA" id="ARBA00004141"/>
    </source>
</evidence>
<feature type="transmembrane region" description="Helical" evidence="7">
    <location>
        <begin position="296"/>
        <end position="314"/>
    </location>
</feature>
<dbReference type="GO" id="GO:0016020">
    <property type="term" value="C:membrane"/>
    <property type="evidence" value="ECO:0007669"/>
    <property type="project" value="UniProtKB-SubCell"/>
</dbReference>
<evidence type="ECO:0000313" key="9">
    <source>
        <dbReference type="Proteomes" id="UP001209540"/>
    </source>
</evidence>
<comment type="caution">
    <text evidence="8">The sequence shown here is derived from an EMBL/GenBank/DDBJ whole genome shotgun (WGS) entry which is preliminary data.</text>
</comment>
<dbReference type="InterPro" id="IPR009262">
    <property type="entry name" value="SLC35_F1/F2/F6"/>
</dbReference>
<keyword evidence="3" id="KW-0813">Transport</keyword>
<dbReference type="GO" id="GO:0022857">
    <property type="term" value="F:transmembrane transporter activity"/>
    <property type="evidence" value="ECO:0007669"/>
    <property type="project" value="InterPro"/>
</dbReference>
<evidence type="ECO:0000313" key="8">
    <source>
        <dbReference type="EMBL" id="KAI9278846.1"/>
    </source>
</evidence>
<organism evidence="8 9">
    <name type="scientific">Phascolomyces articulosus</name>
    <dbReference type="NCBI Taxonomy" id="60185"/>
    <lineage>
        <taxon>Eukaryota</taxon>
        <taxon>Fungi</taxon>
        <taxon>Fungi incertae sedis</taxon>
        <taxon>Mucoromycota</taxon>
        <taxon>Mucoromycotina</taxon>
        <taxon>Mucoromycetes</taxon>
        <taxon>Mucorales</taxon>
        <taxon>Lichtheimiaceae</taxon>
        <taxon>Phascolomyces</taxon>
    </lineage>
</organism>
<dbReference type="PANTHER" id="PTHR14233">
    <property type="entry name" value="DUF914-RELATED"/>
    <property type="match status" value="1"/>
</dbReference>
<feature type="transmembrane region" description="Helical" evidence="7">
    <location>
        <begin position="52"/>
        <end position="68"/>
    </location>
</feature>
<dbReference type="InterPro" id="IPR052221">
    <property type="entry name" value="SLC35F_Transporter"/>
</dbReference>
<keyword evidence="4 7" id="KW-0812">Transmembrane</keyword>
<keyword evidence="5 7" id="KW-1133">Transmembrane helix</keyword>
<feature type="transmembrane region" description="Helical" evidence="7">
    <location>
        <begin position="142"/>
        <end position="161"/>
    </location>
</feature>
<dbReference type="Proteomes" id="UP001209540">
    <property type="component" value="Unassembled WGS sequence"/>
</dbReference>
<evidence type="ECO:0000256" key="3">
    <source>
        <dbReference type="ARBA" id="ARBA00022448"/>
    </source>
</evidence>
<feature type="transmembrane region" description="Helical" evidence="7">
    <location>
        <begin position="269"/>
        <end position="289"/>
    </location>
</feature>
<feature type="transmembrane region" description="Helical" evidence="7">
    <location>
        <begin position="211"/>
        <end position="228"/>
    </location>
</feature>
<protein>
    <submittedName>
        <fullName evidence="8">Solute carrier family 35 member SLC35F1/F2/F6</fullName>
    </submittedName>
</protein>
<gene>
    <name evidence="8" type="ORF">BDA99DRAFT_554448</name>
</gene>
<accession>A0AAD5KCR8</accession>
<name>A0AAD5KCR8_9FUNG</name>
<evidence type="ECO:0000256" key="6">
    <source>
        <dbReference type="ARBA" id="ARBA00023136"/>
    </source>
</evidence>
<evidence type="ECO:0000256" key="5">
    <source>
        <dbReference type="ARBA" id="ARBA00022989"/>
    </source>
</evidence>
<dbReference type="AlphaFoldDB" id="A0AAD5KCR8"/>
<dbReference type="EMBL" id="JAIXMP010000001">
    <property type="protein sequence ID" value="KAI9278846.1"/>
    <property type="molecule type" value="Genomic_DNA"/>
</dbReference>
<evidence type="ECO:0000256" key="7">
    <source>
        <dbReference type="SAM" id="Phobius"/>
    </source>
</evidence>